<accession>A0AAX3RGI0</accession>
<dbReference type="Proteomes" id="UP001214898">
    <property type="component" value="Chromosome"/>
</dbReference>
<name>A0AAX3RGI0_BACIU</name>
<proteinExistence type="predicted"/>
<reference evidence="1" key="1">
    <citation type="submission" date="2025-02" db="EMBL/GenBank/DDBJ databases">
        <title>Complete genome sequences of 52 Bacillus and Priestia strains isolated from West-African fermentations and 26 reference strains from the DSMZ collection.</title>
        <authorList>
            <person name="Wiedenbein E.S."/>
            <person name="Canoy T.S."/>
            <person name="Hui Y."/>
            <person name="Parkouda C."/>
            <person name="Dawende C."/>
            <person name="Ametefe E."/>
            <person name="Jespersen L."/>
            <person name="Nielsen D.S."/>
        </authorList>
    </citation>
    <scope>NUCLEOTIDE SEQUENCE</scope>
    <source>
        <strain evidence="1">PRO56</strain>
    </source>
</reference>
<evidence type="ECO:0000313" key="1">
    <source>
        <dbReference type="EMBL" id="WEY83106.1"/>
    </source>
</evidence>
<dbReference type="EMBL" id="CP120576">
    <property type="protein sequence ID" value="WEY83106.1"/>
    <property type="molecule type" value="Genomic_DNA"/>
</dbReference>
<gene>
    <name evidence="1" type="ORF">P5633_11665</name>
</gene>
<protein>
    <submittedName>
        <fullName evidence="1">Uncharacterized protein</fullName>
    </submittedName>
</protein>
<evidence type="ECO:0000313" key="2">
    <source>
        <dbReference type="Proteomes" id="UP001214898"/>
    </source>
</evidence>
<organism evidence="1 2">
    <name type="scientific">Bacillus subtilis</name>
    <dbReference type="NCBI Taxonomy" id="1423"/>
    <lineage>
        <taxon>Bacteria</taxon>
        <taxon>Bacillati</taxon>
        <taxon>Bacillota</taxon>
        <taxon>Bacilli</taxon>
        <taxon>Bacillales</taxon>
        <taxon>Bacillaceae</taxon>
        <taxon>Bacillus</taxon>
    </lineage>
</organism>
<dbReference type="AlphaFoldDB" id="A0AAX3RGI0"/>
<sequence>MTTSNLPNLNEIQTLIALDERKLTEFIYQGAWPHDEDPADYYPTIKAVRVG</sequence>